<proteinExistence type="predicted"/>
<name>A0A3S9M0X0_9ACTN</name>
<keyword evidence="2" id="KW-0808">Transferase</keyword>
<protein>
    <submittedName>
        <fullName evidence="2">Aminoglycoside phosphotransferase family protein</fullName>
    </submittedName>
</protein>
<dbReference type="InterPro" id="IPR011009">
    <property type="entry name" value="Kinase-like_dom_sf"/>
</dbReference>
<keyword evidence="3" id="KW-1185">Reference proteome</keyword>
<evidence type="ECO:0000259" key="1">
    <source>
        <dbReference type="Pfam" id="PF01636"/>
    </source>
</evidence>
<dbReference type="Proteomes" id="UP000280298">
    <property type="component" value="Chromosome"/>
</dbReference>
<dbReference type="SUPFAM" id="SSF56112">
    <property type="entry name" value="Protein kinase-like (PK-like)"/>
    <property type="match status" value="1"/>
</dbReference>
<organism evidence="2 3">
    <name type="scientific">Streptomyces cyaneochromogenes</name>
    <dbReference type="NCBI Taxonomy" id="2496836"/>
    <lineage>
        <taxon>Bacteria</taxon>
        <taxon>Bacillati</taxon>
        <taxon>Actinomycetota</taxon>
        <taxon>Actinomycetes</taxon>
        <taxon>Kitasatosporales</taxon>
        <taxon>Streptomycetaceae</taxon>
        <taxon>Streptomyces</taxon>
    </lineage>
</organism>
<dbReference type="GO" id="GO:0016740">
    <property type="term" value="F:transferase activity"/>
    <property type="evidence" value="ECO:0007669"/>
    <property type="project" value="UniProtKB-KW"/>
</dbReference>
<dbReference type="Pfam" id="PF01636">
    <property type="entry name" value="APH"/>
    <property type="match status" value="1"/>
</dbReference>
<dbReference type="RefSeq" id="WP_126388641.1">
    <property type="nucleotide sequence ID" value="NZ_CP034539.1"/>
</dbReference>
<dbReference type="EMBL" id="CP034539">
    <property type="protein sequence ID" value="AZQ32700.1"/>
    <property type="molecule type" value="Genomic_DNA"/>
</dbReference>
<accession>A0A3S9M0X0</accession>
<dbReference type="AlphaFoldDB" id="A0A3S9M0X0"/>
<sequence length="250" mass="27171">MSDHSYPRGSLSGSALGGGRITAGVIRVGDTVRRPASSSSEFVAALLRMLEERDFDGAPRHLGQSDGMDVLTYIAGDVPDRFQTWSDEQVAAAGALLRSLHDATRGSALAGRCPVVCHHDAGPNNVVFRKGTPVAFIDFDTAAPGSPLEDFGYMAWTWCVSSKQRLPVESQAAQVRLLADAYGLDSLQRSVVVDCVLERQSRNARFWAELLASAERVPATREVIGARIAWSQREHAFTQDRRDVFARALA</sequence>
<dbReference type="InterPro" id="IPR002575">
    <property type="entry name" value="Aminoglycoside_PTrfase"/>
</dbReference>
<dbReference type="OrthoDB" id="236897at2"/>
<evidence type="ECO:0000313" key="3">
    <source>
        <dbReference type="Proteomes" id="UP000280298"/>
    </source>
</evidence>
<reference evidence="2 3" key="1">
    <citation type="journal article" date="2019" name="Int. J. Syst. Evol. Microbiol.">
        <title>Streptomyces cyaneochromogenes sp. nov., a blue pigment-producing actinomycete from manganese-contaminated soil.</title>
        <authorList>
            <person name="Tang X."/>
            <person name="Zhao J."/>
            <person name="Li K."/>
            <person name="Chen Z."/>
            <person name="Sun Y."/>
            <person name="Gao J."/>
        </authorList>
    </citation>
    <scope>NUCLEOTIDE SEQUENCE [LARGE SCALE GENOMIC DNA]</scope>
    <source>
        <strain evidence="2 3">MK-45</strain>
    </source>
</reference>
<evidence type="ECO:0000313" key="2">
    <source>
        <dbReference type="EMBL" id="AZQ32700.1"/>
    </source>
</evidence>
<feature type="domain" description="Aminoglycoside phosphotransferase" evidence="1">
    <location>
        <begin position="114"/>
        <end position="162"/>
    </location>
</feature>
<dbReference type="KEGG" id="scya:EJ357_03955"/>
<gene>
    <name evidence="2" type="ORF">EJ357_03955</name>
</gene>
<dbReference type="Gene3D" id="3.90.1200.10">
    <property type="match status" value="1"/>
</dbReference>